<evidence type="ECO:0000313" key="4">
    <source>
        <dbReference type="EMBL" id="KKI49545.1"/>
    </source>
</evidence>
<gene>
    <name evidence="4" type="ORF">CHK_3123</name>
</gene>
<dbReference type="GO" id="GO:0008758">
    <property type="term" value="F:UDP-2,3-diacylglucosamine hydrolase activity"/>
    <property type="evidence" value="ECO:0007669"/>
    <property type="project" value="TreeGrafter"/>
</dbReference>
<evidence type="ECO:0000256" key="2">
    <source>
        <dbReference type="ARBA" id="ARBA00022801"/>
    </source>
</evidence>
<comment type="caution">
    <text evidence="4">The sequence shown here is derived from an EMBL/GenBank/DDBJ whole genome shotgun (WGS) entry which is preliminary data.</text>
</comment>
<keyword evidence="2" id="KW-0378">Hydrolase</keyword>
<dbReference type="AlphaFoldDB" id="A0A0M2NGZ3"/>
<evidence type="ECO:0000259" key="3">
    <source>
        <dbReference type="Pfam" id="PF00149"/>
    </source>
</evidence>
<organism evidence="4 5">
    <name type="scientific">Christensenella hongkongensis</name>
    <dbReference type="NCBI Taxonomy" id="270498"/>
    <lineage>
        <taxon>Bacteria</taxon>
        <taxon>Bacillati</taxon>
        <taxon>Bacillota</taxon>
        <taxon>Clostridia</taxon>
        <taxon>Christensenellales</taxon>
        <taxon>Christensenellaceae</taxon>
        <taxon>Christensenella</taxon>
    </lineage>
</organism>
<dbReference type="InterPro" id="IPR051158">
    <property type="entry name" value="Metallophosphoesterase_sf"/>
</dbReference>
<feature type="domain" description="Calcineurin-like phosphoesterase" evidence="3">
    <location>
        <begin position="74"/>
        <end position="235"/>
    </location>
</feature>
<evidence type="ECO:0000313" key="5">
    <source>
        <dbReference type="Proteomes" id="UP000034076"/>
    </source>
</evidence>
<dbReference type="GO" id="GO:0016020">
    <property type="term" value="C:membrane"/>
    <property type="evidence" value="ECO:0007669"/>
    <property type="project" value="GOC"/>
</dbReference>
<dbReference type="PANTHER" id="PTHR31302">
    <property type="entry name" value="TRANSMEMBRANE PROTEIN WITH METALLOPHOSPHOESTERASE DOMAIN-RELATED"/>
    <property type="match status" value="1"/>
</dbReference>
<protein>
    <submittedName>
        <fullName evidence="4">Phosphoesterase</fullName>
    </submittedName>
</protein>
<dbReference type="Pfam" id="PF00149">
    <property type="entry name" value="Metallophos"/>
    <property type="match status" value="1"/>
</dbReference>
<keyword evidence="5" id="KW-1185">Reference proteome</keyword>
<accession>A0A0M2NGZ3</accession>
<sequence length="300" mass="33430">MFFLFTLHGLFYILLKKHRKGFYFFMKKQKRSILFFLLIAFFAVNLPMAYIGQNNIVEITEYEIKSSKIDSPVTLVQISDLHEKSFGKDNSRLFDTVESLNPDLICITGDMIYHSYTDSLNTAYIENVARRCSGIAPSFFVTGNHERFWADEVKKLFSKNGVAVLHGNVIPLIVGTTSLNIGGTDDATVDPGSIEKLRFPDSRHFNVLLAHTPDPFRGTYDQKKADLVLSGHTHGGQLRLPGGKALFSPSGEWLPEYSDGLYTSGSTTMILSKGLGSSVVPVRLFAQPEIVLVRLLPADS</sequence>
<evidence type="ECO:0000256" key="1">
    <source>
        <dbReference type="ARBA" id="ARBA00022723"/>
    </source>
</evidence>
<name>A0A0M2NGZ3_9FIRM</name>
<dbReference type="STRING" id="270498.CHK_3123"/>
<dbReference type="PANTHER" id="PTHR31302:SF31">
    <property type="entry name" value="PHOSPHODIESTERASE YAEI"/>
    <property type="match status" value="1"/>
</dbReference>
<dbReference type="Proteomes" id="UP000034076">
    <property type="component" value="Unassembled WGS sequence"/>
</dbReference>
<dbReference type="EMBL" id="LAYJ01000133">
    <property type="protein sequence ID" value="KKI49545.1"/>
    <property type="molecule type" value="Genomic_DNA"/>
</dbReference>
<keyword evidence="1" id="KW-0479">Metal-binding</keyword>
<dbReference type="InterPro" id="IPR004843">
    <property type="entry name" value="Calcineurin-like_PHP"/>
</dbReference>
<dbReference type="Gene3D" id="3.60.21.10">
    <property type="match status" value="1"/>
</dbReference>
<proteinExistence type="predicted"/>
<dbReference type="GO" id="GO:0046872">
    <property type="term" value="F:metal ion binding"/>
    <property type="evidence" value="ECO:0007669"/>
    <property type="project" value="UniProtKB-KW"/>
</dbReference>
<dbReference type="SUPFAM" id="SSF56300">
    <property type="entry name" value="Metallo-dependent phosphatases"/>
    <property type="match status" value="1"/>
</dbReference>
<dbReference type="GO" id="GO:0009245">
    <property type="term" value="P:lipid A biosynthetic process"/>
    <property type="evidence" value="ECO:0007669"/>
    <property type="project" value="TreeGrafter"/>
</dbReference>
<reference evidence="4 5" key="1">
    <citation type="submission" date="2015-04" db="EMBL/GenBank/DDBJ databases">
        <title>Draft genome sequence of bacteremic isolate Catabacter hongkongensis type strain HKU16T.</title>
        <authorList>
            <person name="Lau S.K."/>
            <person name="Teng J.L."/>
            <person name="Huang Y."/>
            <person name="Curreem S.O."/>
            <person name="Tsui S.K."/>
            <person name="Woo P.C."/>
        </authorList>
    </citation>
    <scope>NUCLEOTIDE SEQUENCE [LARGE SCALE GENOMIC DNA]</scope>
    <source>
        <strain evidence="4 5">HKU16</strain>
    </source>
</reference>
<dbReference type="InterPro" id="IPR029052">
    <property type="entry name" value="Metallo-depent_PP-like"/>
</dbReference>